<dbReference type="AlphaFoldDB" id="A0A9N7UYN8"/>
<evidence type="ECO:0000256" key="1">
    <source>
        <dbReference type="SAM" id="MobiDB-lite"/>
    </source>
</evidence>
<accession>A0A9N7UYN8</accession>
<comment type="caution">
    <text evidence="2">The sequence shown here is derived from an EMBL/GenBank/DDBJ whole genome shotgun (WGS) entry which is preliminary data.</text>
</comment>
<dbReference type="EMBL" id="CADEAL010002291">
    <property type="protein sequence ID" value="CAB1439506.1"/>
    <property type="molecule type" value="Genomic_DNA"/>
</dbReference>
<feature type="region of interest" description="Disordered" evidence="1">
    <location>
        <begin position="27"/>
        <end position="70"/>
    </location>
</feature>
<dbReference type="Proteomes" id="UP001153269">
    <property type="component" value="Unassembled WGS sequence"/>
</dbReference>
<proteinExistence type="predicted"/>
<keyword evidence="3" id="KW-1185">Reference proteome</keyword>
<feature type="compositionally biased region" description="Polar residues" evidence="1">
    <location>
        <begin position="49"/>
        <end position="70"/>
    </location>
</feature>
<evidence type="ECO:0000313" key="2">
    <source>
        <dbReference type="EMBL" id="CAB1439506.1"/>
    </source>
</evidence>
<evidence type="ECO:0000313" key="3">
    <source>
        <dbReference type="Proteomes" id="UP001153269"/>
    </source>
</evidence>
<reference evidence="2" key="1">
    <citation type="submission" date="2020-03" db="EMBL/GenBank/DDBJ databases">
        <authorList>
            <person name="Weist P."/>
        </authorList>
    </citation>
    <scope>NUCLEOTIDE SEQUENCE</scope>
</reference>
<organism evidence="2 3">
    <name type="scientific">Pleuronectes platessa</name>
    <name type="common">European plaice</name>
    <dbReference type="NCBI Taxonomy" id="8262"/>
    <lineage>
        <taxon>Eukaryota</taxon>
        <taxon>Metazoa</taxon>
        <taxon>Chordata</taxon>
        <taxon>Craniata</taxon>
        <taxon>Vertebrata</taxon>
        <taxon>Euteleostomi</taxon>
        <taxon>Actinopterygii</taxon>
        <taxon>Neopterygii</taxon>
        <taxon>Teleostei</taxon>
        <taxon>Neoteleostei</taxon>
        <taxon>Acanthomorphata</taxon>
        <taxon>Carangaria</taxon>
        <taxon>Pleuronectiformes</taxon>
        <taxon>Pleuronectoidei</taxon>
        <taxon>Pleuronectidae</taxon>
        <taxon>Pleuronectes</taxon>
    </lineage>
</organism>
<name>A0A9N7UYN8_PLEPL</name>
<gene>
    <name evidence="2" type="ORF">PLEPLA_LOCUS27293</name>
</gene>
<sequence>MPRSSEDAHGLIDFYPADHGLLSVVLSPQREAETSSHHQRAAPLIPEQSGGQTAGLTQDQNILPTNSSAR</sequence>
<protein>
    <submittedName>
        <fullName evidence="2">Uncharacterized protein</fullName>
    </submittedName>
</protein>